<evidence type="ECO:0000313" key="1">
    <source>
        <dbReference type="EMBL" id="KAF8786087.1"/>
    </source>
</evidence>
<gene>
    <name evidence="1" type="ORF">HNY73_007851</name>
</gene>
<accession>A0A8T0F4L1</accession>
<dbReference type="AlphaFoldDB" id="A0A8T0F4L1"/>
<keyword evidence="2" id="KW-1185">Reference proteome</keyword>
<evidence type="ECO:0000313" key="2">
    <source>
        <dbReference type="Proteomes" id="UP000807504"/>
    </source>
</evidence>
<sequence length="113" mass="13204">MYRTFPYKIQTLQFIPDTANAQRRDSVNGKLVHKEKCFSDDACLVRGTNRQKYRFWGSPTLLVYVRHPQKVTVLCGSDPNHYPVALPWPLYSPAMLFQYLESYKRFALQEEAG</sequence>
<protein>
    <submittedName>
        <fullName evidence="1">Uncharacterized protein</fullName>
    </submittedName>
</protein>
<name>A0A8T0F4L1_ARGBR</name>
<reference evidence="1" key="2">
    <citation type="submission" date="2020-06" db="EMBL/GenBank/DDBJ databases">
        <authorList>
            <person name="Sheffer M."/>
        </authorList>
    </citation>
    <scope>NUCLEOTIDE SEQUENCE</scope>
</reference>
<reference evidence="1" key="1">
    <citation type="journal article" date="2020" name="bioRxiv">
        <title>Chromosome-level reference genome of the European wasp spider Argiope bruennichi: a resource for studies on range expansion and evolutionary adaptation.</title>
        <authorList>
            <person name="Sheffer M.M."/>
            <person name="Hoppe A."/>
            <person name="Krehenwinkel H."/>
            <person name="Uhl G."/>
            <person name="Kuss A.W."/>
            <person name="Jensen L."/>
            <person name="Jensen C."/>
            <person name="Gillespie R.G."/>
            <person name="Hoff K.J."/>
            <person name="Prost S."/>
        </authorList>
    </citation>
    <scope>NUCLEOTIDE SEQUENCE</scope>
</reference>
<organism evidence="1 2">
    <name type="scientific">Argiope bruennichi</name>
    <name type="common">Wasp spider</name>
    <name type="synonym">Aranea bruennichi</name>
    <dbReference type="NCBI Taxonomy" id="94029"/>
    <lineage>
        <taxon>Eukaryota</taxon>
        <taxon>Metazoa</taxon>
        <taxon>Ecdysozoa</taxon>
        <taxon>Arthropoda</taxon>
        <taxon>Chelicerata</taxon>
        <taxon>Arachnida</taxon>
        <taxon>Araneae</taxon>
        <taxon>Araneomorphae</taxon>
        <taxon>Entelegynae</taxon>
        <taxon>Araneoidea</taxon>
        <taxon>Araneidae</taxon>
        <taxon>Argiope</taxon>
    </lineage>
</organism>
<comment type="caution">
    <text evidence="1">The sequence shown here is derived from an EMBL/GenBank/DDBJ whole genome shotgun (WGS) entry which is preliminary data.</text>
</comment>
<proteinExistence type="predicted"/>
<dbReference type="Proteomes" id="UP000807504">
    <property type="component" value="Unassembled WGS sequence"/>
</dbReference>
<dbReference type="EMBL" id="JABXBU010000015">
    <property type="protein sequence ID" value="KAF8786087.1"/>
    <property type="molecule type" value="Genomic_DNA"/>
</dbReference>